<feature type="compositionally biased region" description="Basic and acidic residues" evidence="2">
    <location>
        <begin position="87"/>
        <end position="105"/>
    </location>
</feature>
<protein>
    <submittedName>
        <fullName evidence="5">Ribosome-binding protein 1 isoform X1</fullName>
    </submittedName>
</protein>
<feature type="compositionally biased region" description="Basic residues" evidence="2">
    <location>
        <begin position="52"/>
        <end position="65"/>
    </location>
</feature>
<dbReference type="RefSeq" id="XP_030763521.1">
    <property type="nucleotide sequence ID" value="XM_030907661.1"/>
</dbReference>
<feature type="region of interest" description="Disordered" evidence="2">
    <location>
        <begin position="877"/>
        <end position="896"/>
    </location>
</feature>
<dbReference type="KEGG" id="soy:115888088"/>
<feature type="compositionally biased region" description="Polar residues" evidence="2">
    <location>
        <begin position="256"/>
        <end position="269"/>
    </location>
</feature>
<dbReference type="InParanoid" id="A0A6J2YJR4"/>
<organism evidence="4 5">
    <name type="scientific">Sitophilus oryzae</name>
    <name type="common">Rice weevil</name>
    <name type="synonym">Curculio oryzae</name>
    <dbReference type="NCBI Taxonomy" id="7048"/>
    <lineage>
        <taxon>Eukaryota</taxon>
        <taxon>Metazoa</taxon>
        <taxon>Ecdysozoa</taxon>
        <taxon>Arthropoda</taxon>
        <taxon>Hexapoda</taxon>
        <taxon>Insecta</taxon>
        <taxon>Pterygota</taxon>
        <taxon>Neoptera</taxon>
        <taxon>Endopterygota</taxon>
        <taxon>Coleoptera</taxon>
        <taxon>Polyphaga</taxon>
        <taxon>Cucujiformia</taxon>
        <taxon>Curculionidae</taxon>
        <taxon>Dryophthorinae</taxon>
        <taxon>Sitophilus</taxon>
    </lineage>
</organism>
<feature type="compositionally biased region" description="Polar residues" evidence="2">
    <location>
        <begin position="884"/>
        <end position="896"/>
    </location>
</feature>
<evidence type="ECO:0000313" key="5">
    <source>
        <dbReference type="RefSeq" id="XP_030763521.1"/>
    </source>
</evidence>
<dbReference type="Proteomes" id="UP000504635">
    <property type="component" value="Unplaced"/>
</dbReference>
<feature type="coiled-coil region" evidence="1">
    <location>
        <begin position="448"/>
        <end position="486"/>
    </location>
</feature>
<dbReference type="OrthoDB" id="5875463at2759"/>
<dbReference type="GO" id="GO:0005789">
    <property type="term" value="C:endoplasmic reticulum membrane"/>
    <property type="evidence" value="ECO:0007669"/>
    <property type="project" value="TreeGrafter"/>
</dbReference>
<dbReference type="PANTHER" id="PTHR18939">
    <property type="entry name" value="RIBOSOME BINDING PROTEIN-1"/>
    <property type="match status" value="1"/>
</dbReference>
<feature type="coiled-coil region" evidence="1">
    <location>
        <begin position="743"/>
        <end position="781"/>
    </location>
</feature>
<feature type="compositionally biased region" description="Basic and acidic residues" evidence="2">
    <location>
        <begin position="245"/>
        <end position="255"/>
    </location>
</feature>
<feature type="region of interest" description="Disordered" evidence="2">
    <location>
        <begin position="181"/>
        <end position="286"/>
    </location>
</feature>
<accession>A0A6J2YJR4</accession>
<keyword evidence="3" id="KW-0472">Membrane</keyword>
<dbReference type="PANTHER" id="PTHR18939:SF4">
    <property type="entry name" value="RIBOSOME-BINDING PROTEIN 1"/>
    <property type="match status" value="1"/>
</dbReference>
<feature type="region of interest" description="Disordered" evidence="2">
    <location>
        <begin position="40"/>
        <end position="136"/>
    </location>
</feature>
<feature type="coiled-coil region" evidence="1">
    <location>
        <begin position="346"/>
        <end position="422"/>
    </location>
</feature>
<keyword evidence="4" id="KW-1185">Reference proteome</keyword>
<evidence type="ECO:0000313" key="4">
    <source>
        <dbReference type="Proteomes" id="UP000504635"/>
    </source>
</evidence>
<dbReference type="InterPro" id="IPR040248">
    <property type="entry name" value="RRBP1"/>
</dbReference>
<keyword evidence="1" id="KW-0175">Coiled coil</keyword>
<name>A0A6J2YJR4_SITOR</name>
<keyword evidence="3" id="KW-1133">Transmembrane helix</keyword>
<reference evidence="5" key="1">
    <citation type="submission" date="2025-08" db="UniProtKB">
        <authorList>
            <consortium name="RefSeq"/>
        </authorList>
    </citation>
    <scope>IDENTIFICATION</scope>
    <source>
        <tissue evidence="5">Gonads</tissue>
    </source>
</reference>
<evidence type="ECO:0000256" key="1">
    <source>
        <dbReference type="SAM" id="Coils"/>
    </source>
</evidence>
<gene>
    <name evidence="5" type="primary">LOC115888088</name>
</gene>
<dbReference type="GeneID" id="115888088"/>
<feature type="compositionally biased region" description="Basic and acidic residues" evidence="2">
    <location>
        <begin position="186"/>
        <end position="234"/>
    </location>
</feature>
<dbReference type="AlphaFoldDB" id="A0A6J2YJR4"/>
<sequence>MDIAVPLIFVGVLVIGSFSLFLVFKLGIKKKSYEEALAEHRKQTSALLGPKLKPKEKKSKKAAKKVNKEKSSGNNIENETPEETESPDPKNIAEKVIEKTSEKSKVTQQEKSVNPKGKPSPKHPKIHVDFKEEPEEVPVEIPVEKEVKEVINKKRVKKVRPILVNKGAESVSSPVILEAPTANHFETIHPKDDLELLRSISKDDVRKSEQAKEEKKQPEKSSKKNKQQKQEIPAEKPTPPAEPQPVEKDKPKEVKTVNSVATVSSNEPLPNTGKEKKKKKGDFNAKQQMIVREQKRVAERDQLIYTVQHSELSRTEVQLLIDLLLNKQLEAPAVIDDWSEGKSDPVQKLKKQLAEKEKLLADEQELLVGVQAKLKEVRSEQLQERSQWQQKVRASEEGKIELVANHNRLQQKIQELDDLRNKDLVQLQRLVDDNNALKMQRDSVVITCQETEALIHGLKTDNTNLNNELQRLQQQFQEQAATYQSNVMQQEAILQEELRMSKEYIIDLERKSAFAIQAHAEEKRILTDNMHKEEQRLQEIIKQLKLENRRLQEEKSIQMNGSSDDNKAHEVKMLNLTNELSSVKSELSSVNQRFHEAEKQYQTELKTSSDCCSQLQSELEEQKNKNNELRKKNWKVMEALNAAESRNKPATVKTSESVDVDKLSSEIKNKERDSHKEFLQRLFPNLEGLKSVSVDDWQPEYQRLILQHVSDLEKQTSVAVSTGDQGEEVAKLKREILRYQSIIDDADGALKKLECNIEQEERKWRNQLAEKEAELEELKHRHVCQPRESRSLSSPDVNGITFAYTCIERSLPQIIEELQNRVTSLEKQLEQERIENQRLLEERQQISNKHEVKTIHADSTATIEKLSEEVDRLKEQLRVEQTKNGDTNVYQNGKSS</sequence>
<proteinExistence type="predicted"/>
<evidence type="ECO:0000256" key="3">
    <source>
        <dbReference type="SAM" id="Phobius"/>
    </source>
</evidence>
<feature type="coiled-coil region" evidence="1">
    <location>
        <begin position="516"/>
        <end position="639"/>
    </location>
</feature>
<evidence type="ECO:0000256" key="2">
    <source>
        <dbReference type="SAM" id="MobiDB-lite"/>
    </source>
</evidence>
<keyword evidence="3" id="KW-0812">Transmembrane</keyword>
<feature type="transmembrane region" description="Helical" evidence="3">
    <location>
        <begin position="6"/>
        <end position="24"/>
    </location>
</feature>